<dbReference type="AlphaFoldDB" id="A0A066RIW9"/>
<dbReference type="RefSeq" id="WP_051642154.1">
    <property type="nucleotide sequence ID" value="NZ_JAGSGC010000001.1"/>
</dbReference>
<feature type="domain" description="SHSP" evidence="3">
    <location>
        <begin position="35"/>
        <end position="148"/>
    </location>
</feature>
<dbReference type="Proteomes" id="UP000027192">
    <property type="component" value="Unassembled WGS sequence"/>
</dbReference>
<proteinExistence type="inferred from homology"/>
<comment type="similarity">
    <text evidence="1 2">Belongs to the small heat shock protein (HSP20) family.</text>
</comment>
<comment type="caution">
    <text evidence="4">The sequence shown here is derived from an EMBL/GenBank/DDBJ whole genome shotgun (WGS) entry which is preliminary data.</text>
</comment>
<evidence type="ECO:0000313" key="5">
    <source>
        <dbReference type="Proteomes" id="UP000027192"/>
    </source>
</evidence>
<name>A0A066RIW9_9GAMM</name>
<reference evidence="4 5" key="1">
    <citation type="submission" date="2014-04" db="EMBL/GenBank/DDBJ databases">
        <title>Draft genome sequence of Photobacterium halotolerans S2753: a solonamide, ngercheumicin and holomycin producer.</title>
        <authorList>
            <person name="Machado H.R."/>
            <person name="Gram L."/>
        </authorList>
    </citation>
    <scope>NUCLEOTIDE SEQUENCE [LARGE SCALE GENOMIC DNA]</scope>
    <source>
        <strain evidence="4 5">S2753</strain>
    </source>
</reference>
<evidence type="ECO:0000259" key="3">
    <source>
        <dbReference type="PROSITE" id="PS01031"/>
    </source>
</evidence>
<dbReference type="PROSITE" id="PS01031">
    <property type="entry name" value="SHSP"/>
    <property type="match status" value="1"/>
</dbReference>
<protein>
    <recommendedName>
        <fullName evidence="3">SHSP domain-containing protein</fullName>
    </recommendedName>
</protein>
<dbReference type="InterPro" id="IPR031107">
    <property type="entry name" value="Small_HSP"/>
</dbReference>
<organism evidence="4 5">
    <name type="scientific">Photobacterium galatheae</name>
    <dbReference type="NCBI Taxonomy" id="1654360"/>
    <lineage>
        <taxon>Bacteria</taxon>
        <taxon>Pseudomonadati</taxon>
        <taxon>Pseudomonadota</taxon>
        <taxon>Gammaproteobacteria</taxon>
        <taxon>Vibrionales</taxon>
        <taxon>Vibrionaceae</taxon>
        <taxon>Photobacterium</taxon>
    </lineage>
</organism>
<evidence type="ECO:0000256" key="2">
    <source>
        <dbReference type="RuleBase" id="RU003616"/>
    </source>
</evidence>
<dbReference type="STRING" id="1654360.EA58_16845"/>
<dbReference type="OrthoDB" id="9792695at2"/>
<gene>
    <name evidence="4" type="ORF">EA58_16845</name>
</gene>
<dbReference type="Gene3D" id="2.60.40.790">
    <property type="match status" value="1"/>
</dbReference>
<dbReference type="Pfam" id="PF00011">
    <property type="entry name" value="HSP20"/>
    <property type="match status" value="1"/>
</dbReference>
<evidence type="ECO:0000313" key="4">
    <source>
        <dbReference type="EMBL" id="KDM90395.1"/>
    </source>
</evidence>
<dbReference type="InterPro" id="IPR002068">
    <property type="entry name" value="A-crystallin/Hsp20_dom"/>
</dbReference>
<keyword evidence="5" id="KW-1185">Reference proteome</keyword>
<dbReference type="EMBL" id="JMIB01000032">
    <property type="protein sequence ID" value="KDM90395.1"/>
    <property type="molecule type" value="Genomic_DNA"/>
</dbReference>
<dbReference type="CDD" id="cd06471">
    <property type="entry name" value="ACD_LpsHSP_like"/>
    <property type="match status" value="1"/>
</dbReference>
<evidence type="ECO:0000256" key="1">
    <source>
        <dbReference type="PROSITE-ProRule" id="PRU00285"/>
    </source>
</evidence>
<sequence>MSTEMKKGGFPSLLDHDFDSLFQGFFRPVLGDDFTKQASQLPAVDIHESKDNYELTAELPGFSKEEIQVSFHQGKLTITAEHQEETEKKEEGEAVLKERRYGSYARTFQFGANVSEHDIEATYQDGVLHLILPKTVANVPEVRKIEVR</sequence>
<dbReference type="InterPro" id="IPR008978">
    <property type="entry name" value="HSP20-like_chaperone"/>
</dbReference>
<dbReference type="PANTHER" id="PTHR11527">
    <property type="entry name" value="HEAT-SHOCK PROTEIN 20 FAMILY MEMBER"/>
    <property type="match status" value="1"/>
</dbReference>
<accession>A0A066RIW9</accession>
<dbReference type="SUPFAM" id="SSF49764">
    <property type="entry name" value="HSP20-like chaperones"/>
    <property type="match status" value="1"/>
</dbReference>